<dbReference type="InterPro" id="IPR029063">
    <property type="entry name" value="SAM-dependent_MTases_sf"/>
</dbReference>
<accession>A0A3E3I7Z2</accession>
<dbReference type="PANTHER" id="PTHR43591">
    <property type="entry name" value="METHYLTRANSFERASE"/>
    <property type="match status" value="1"/>
</dbReference>
<evidence type="ECO:0000313" key="3">
    <source>
        <dbReference type="Proteomes" id="UP000260812"/>
    </source>
</evidence>
<feature type="domain" description="Methyltransferase" evidence="1">
    <location>
        <begin position="43"/>
        <end position="139"/>
    </location>
</feature>
<dbReference type="GeneID" id="97986848"/>
<keyword evidence="2" id="KW-0808">Transferase</keyword>
<comment type="caution">
    <text evidence="2">The sequence shown here is derived from an EMBL/GenBank/DDBJ whole genome shotgun (WGS) entry which is preliminary data.</text>
</comment>
<sequence>MGNIVNEWYETKKNVDEMVHWEKPKLKKWELAVTKFFPAEAKILDVGCGLGREAFVLSDMGYKVKGIDISQEVIDQVVPFSVQKGYDIPFSVYDGHKLPFEADSFDVVIIWAQTFGLLYGNEYKHEFLLECKRVLTNGGLLSYSAHDYRFLMENYKNVMKGRKFYPYADTELYWETFEPDELMAFAKDAGYTLILCEKGEIYIPEDGTILHCLCRK</sequence>
<gene>
    <name evidence="2" type="ORF">DXC51_08140</name>
</gene>
<dbReference type="EMBL" id="QVLV01000004">
    <property type="protein sequence ID" value="RGE62553.1"/>
    <property type="molecule type" value="Genomic_DNA"/>
</dbReference>
<keyword evidence="3" id="KW-1185">Reference proteome</keyword>
<protein>
    <submittedName>
        <fullName evidence="2">Methyltransferase domain-containing protein</fullName>
    </submittedName>
</protein>
<dbReference type="InterPro" id="IPR041698">
    <property type="entry name" value="Methyltransf_25"/>
</dbReference>
<proteinExistence type="predicted"/>
<organism evidence="2 3">
    <name type="scientific">Eisenbergiella massiliensis</name>
    <dbReference type="NCBI Taxonomy" id="1720294"/>
    <lineage>
        <taxon>Bacteria</taxon>
        <taxon>Bacillati</taxon>
        <taxon>Bacillota</taxon>
        <taxon>Clostridia</taxon>
        <taxon>Lachnospirales</taxon>
        <taxon>Lachnospiraceae</taxon>
        <taxon>Eisenbergiella</taxon>
    </lineage>
</organism>
<dbReference type="CDD" id="cd02440">
    <property type="entry name" value="AdoMet_MTases"/>
    <property type="match status" value="1"/>
</dbReference>
<dbReference type="Proteomes" id="UP000260812">
    <property type="component" value="Unassembled WGS sequence"/>
</dbReference>
<name>A0A3E3I7Z2_9FIRM</name>
<evidence type="ECO:0000313" key="2">
    <source>
        <dbReference type="EMBL" id="RGE62553.1"/>
    </source>
</evidence>
<keyword evidence="2" id="KW-0489">Methyltransferase</keyword>
<dbReference type="AlphaFoldDB" id="A0A3E3I7Z2"/>
<evidence type="ECO:0000259" key="1">
    <source>
        <dbReference type="Pfam" id="PF13649"/>
    </source>
</evidence>
<dbReference type="SUPFAM" id="SSF53335">
    <property type="entry name" value="S-adenosyl-L-methionine-dependent methyltransferases"/>
    <property type="match status" value="1"/>
</dbReference>
<dbReference type="Pfam" id="PF13649">
    <property type="entry name" value="Methyltransf_25"/>
    <property type="match status" value="1"/>
</dbReference>
<dbReference type="RefSeq" id="WP_117544263.1">
    <property type="nucleotide sequence ID" value="NZ_JBKUNB010000046.1"/>
</dbReference>
<dbReference type="GO" id="GO:0008168">
    <property type="term" value="F:methyltransferase activity"/>
    <property type="evidence" value="ECO:0007669"/>
    <property type="project" value="UniProtKB-KW"/>
</dbReference>
<dbReference type="PANTHER" id="PTHR43591:SF24">
    <property type="entry name" value="2-METHOXY-6-POLYPRENYL-1,4-BENZOQUINOL METHYLASE, MITOCHONDRIAL"/>
    <property type="match status" value="1"/>
</dbReference>
<reference evidence="2 3" key="1">
    <citation type="submission" date="2018-08" db="EMBL/GenBank/DDBJ databases">
        <title>A genome reference for cultivated species of the human gut microbiota.</title>
        <authorList>
            <person name="Zou Y."/>
            <person name="Xue W."/>
            <person name="Luo G."/>
        </authorList>
    </citation>
    <scope>NUCLEOTIDE SEQUENCE [LARGE SCALE GENOMIC DNA]</scope>
    <source>
        <strain evidence="2 3">TF05-5AC</strain>
    </source>
</reference>
<dbReference type="GO" id="GO:0032259">
    <property type="term" value="P:methylation"/>
    <property type="evidence" value="ECO:0007669"/>
    <property type="project" value="UniProtKB-KW"/>
</dbReference>
<dbReference type="Gene3D" id="3.40.50.150">
    <property type="entry name" value="Vaccinia Virus protein VP39"/>
    <property type="match status" value="1"/>
</dbReference>